<gene>
    <name evidence="1" type="ORF">E0946_04215</name>
</gene>
<evidence type="ECO:0000313" key="1">
    <source>
        <dbReference type="EMBL" id="TDF73016.1"/>
    </source>
</evidence>
<dbReference type="Proteomes" id="UP000294588">
    <property type="component" value="Unassembled WGS sequence"/>
</dbReference>
<protein>
    <submittedName>
        <fullName evidence="1">Uncharacterized protein</fullName>
    </submittedName>
</protein>
<keyword evidence="2" id="KW-1185">Reference proteome</keyword>
<proteinExistence type="predicted"/>
<evidence type="ECO:0000313" key="2">
    <source>
        <dbReference type="Proteomes" id="UP000294588"/>
    </source>
</evidence>
<comment type="caution">
    <text evidence="1">The sequence shown here is derived from an EMBL/GenBank/DDBJ whole genome shotgun (WGS) entry which is preliminary data.</text>
</comment>
<sequence>MIHHPLSKHFILCALVMILLCSVFSIGAQTSNLRKPVTLNCMDEPISSVLNTLSRLSGTNIVLATDQTGMAEKEQKRVTLNLREVPIETAVSLVAKSAGLSYKIYGDNTFLVGTLQNISESAGEQSHIIYLNYLDAEKVSKALENTQVSVVPVEGQNAIMVYTNTDTFEGINNLVKSMDVPQKQIEIRVRLIEINLTDSKKYGIDWSRLNHLTTIIAEDPVNSVGTGLPYNYTDVEGYLPHGNPTDFERLPNQQYFQRINGFNDIGHFSRQLTAFDITIDWLLENNAAKLLTDTRVTALNGNEANIHIGEVVPYVVTDNEKQIQVEREQVGIMLTVIPTVNDEGLITAQISPEVSSVTELVGGYVPRTRVRRINSTVTVPNEHKIIVGGLLSSNITNRVSKVPLLGDLPFIGKLFQHKTEQIDNSDLIIEITPRIITADQYRPDPNVQELKSLGEPKLDERMTRRLIQYENVNNDNNNNEENKGR</sequence>
<dbReference type="EMBL" id="SMOG01000010">
    <property type="protein sequence ID" value="TDF73016.1"/>
    <property type="molecule type" value="Genomic_DNA"/>
</dbReference>
<name>A0AC61QJ48_9BACT</name>
<accession>A0AC61QJ48</accession>
<reference evidence="1" key="1">
    <citation type="submission" date="2019-03" db="EMBL/GenBank/DDBJ databases">
        <title>Candidatus Syntrophosphaera thermopropionivorans: a novel player in syntrophic propionate oxidation during anaerobic digestion.</title>
        <authorList>
            <person name="Dyksma S."/>
        </authorList>
    </citation>
    <scope>NUCLEOTIDE SEQUENCE</scope>
    <source>
        <strain evidence="1">W5</strain>
    </source>
</reference>
<organism evidence="1 2">
    <name type="scientific">Candidatus Syntrophosphaera thermopropionivorans</name>
    <dbReference type="NCBI Taxonomy" id="2593015"/>
    <lineage>
        <taxon>Bacteria</taxon>
        <taxon>Pseudomonadati</taxon>
        <taxon>Candidatus Cloacimonadota</taxon>
        <taxon>Candidatus Cloacimonadia</taxon>
        <taxon>Candidatus Cloacimonadales</taxon>
        <taxon>Candidatus Cloacimonadaceae</taxon>
        <taxon>Candidatus Syntrophosphaera</taxon>
    </lineage>
</organism>